<evidence type="ECO:0000256" key="2">
    <source>
        <dbReference type="ARBA" id="ARBA00010766"/>
    </source>
</evidence>
<feature type="domain" description="COQ9 C-terminal" evidence="7">
    <location>
        <begin position="120"/>
        <end position="189"/>
    </location>
</feature>
<evidence type="ECO:0000256" key="5">
    <source>
        <dbReference type="ARBA" id="ARBA00023121"/>
    </source>
</evidence>
<dbReference type="Pfam" id="PF08511">
    <property type="entry name" value="COQ9"/>
    <property type="match status" value="1"/>
</dbReference>
<keyword evidence="5" id="KW-0446">Lipid-binding</keyword>
<accession>A0A2V2LEJ2</accession>
<dbReference type="AlphaFoldDB" id="A0A2V2LEJ2"/>
<name>A0A2V2LEJ2_9RHOB</name>
<dbReference type="OrthoDB" id="7201143at2"/>
<dbReference type="Proteomes" id="UP000245680">
    <property type="component" value="Unassembled WGS sequence"/>
</dbReference>
<evidence type="ECO:0000259" key="7">
    <source>
        <dbReference type="Pfam" id="PF08511"/>
    </source>
</evidence>
<dbReference type="EMBL" id="QGKU01000015">
    <property type="protein sequence ID" value="PWR03855.1"/>
    <property type="molecule type" value="Genomic_DNA"/>
</dbReference>
<comment type="function">
    <text evidence="6">Membrane-associated protein that warps the membrane surface to access and bind aromatic isoprenes with high specificity, including ubiquinone (CoQ) isoprene intermediates and presents them directly to COQ7, therefore facilitating the COQ7-mediated hydroxylase step. Participates in the biosynthesis of coenzyme Q, also named ubiquinone, an essential lipid-soluble electron transporter for aerobic cellular respiration.</text>
</comment>
<dbReference type="InterPro" id="IPR013718">
    <property type="entry name" value="COQ9_C"/>
</dbReference>
<comment type="caution">
    <text evidence="8">The sequence shown here is derived from an EMBL/GenBank/DDBJ whole genome shotgun (WGS) entry which is preliminary data.</text>
</comment>
<dbReference type="PANTHER" id="PTHR21427:SF19">
    <property type="entry name" value="UBIQUINONE BIOSYNTHESIS PROTEIN COQ9, MITOCHONDRIAL"/>
    <property type="match status" value="1"/>
</dbReference>
<dbReference type="GO" id="GO:0006744">
    <property type="term" value="P:ubiquinone biosynthetic process"/>
    <property type="evidence" value="ECO:0007669"/>
    <property type="project" value="UniProtKB-KW"/>
</dbReference>
<evidence type="ECO:0000256" key="6">
    <source>
        <dbReference type="ARBA" id="ARBA00058104"/>
    </source>
</evidence>
<comment type="similarity">
    <text evidence="2">Belongs to the COQ9 family.</text>
</comment>
<dbReference type="RefSeq" id="WP_109810415.1">
    <property type="nucleotide sequence ID" value="NZ_QGKU01000015.1"/>
</dbReference>
<evidence type="ECO:0000256" key="3">
    <source>
        <dbReference type="ARBA" id="ARBA00022688"/>
    </source>
</evidence>
<evidence type="ECO:0000256" key="1">
    <source>
        <dbReference type="ARBA" id="ARBA00004749"/>
    </source>
</evidence>
<evidence type="ECO:0000313" key="8">
    <source>
        <dbReference type="EMBL" id="PWR03855.1"/>
    </source>
</evidence>
<protein>
    <submittedName>
        <fullName evidence="8">COQ9 family protein</fullName>
    </submittedName>
</protein>
<comment type="pathway">
    <text evidence="1">Cofactor biosynthesis; ubiquinone biosynthesis.</text>
</comment>
<dbReference type="PANTHER" id="PTHR21427">
    <property type="entry name" value="UBIQUINONE BIOSYNTHESIS PROTEIN COQ9, MITOCHONDRIAL"/>
    <property type="match status" value="1"/>
</dbReference>
<organism evidence="8 9">
    <name type="scientific">Meridianimarinicoccus roseus</name>
    <dbReference type="NCBI Taxonomy" id="2072018"/>
    <lineage>
        <taxon>Bacteria</taxon>
        <taxon>Pseudomonadati</taxon>
        <taxon>Pseudomonadota</taxon>
        <taxon>Alphaproteobacteria</taxon>
        <taxon>Rhodobacterales</taxon>
        <taxon>Paracoccaceae</taxon>
        <taxon>Meridianimarinicoccus</taxon>
    </lineage>
</organism>
<evidence type="ECO:0000256" key="4">
    <source>
        <dbReference type="ARBA" id="ARBA00022946"/>
    </source>
</evidence>
<keyword evidence="4" id="KW-0809">Transit peptide</keyword>
<keyword evidence="9" id="KW-1185">Reference proteome</keyword>
<reference evidence="8 9" key="1">
    <citation type="submission" date="2018-05" db="EMBL/GenBank/DDBJ databases">
        <title>Rhodobacteraceae gen. nov., sp. nov. isolated from sea water.</title>
        <authorList>
            <person name="Ren Y."/>
        </authorList>
    </citation>
    <scope>NUCLEOTIDE SEQUENCE [LARGE SCALE GENOMIC DNA]</scope>
    <source>
        <strain evidence="8 9">TG-679</strain>
    </source>
</reference>
<evidence type="ECO:0000313" key="9">
    <source>
        <dbReference type="Proteomes" id="UP000245680"/>
    </source>
</evidence>
<dbReference type="GO" id="GO:0008289">
    <property type="term" value="F:lipid binding"/>
    <property type="evidence" value="ECO:0007669"/>
    <property type="project" value="UniProtKB-KW"/>
</dbReference>
<sequence>MTDAPSSPDGVTARLLEAITPHVPFDGWSQKAFRMAVADAGVEMAVADAVCPRGAVDLAVAYHRAGDAEMVRRIHAAEMGEMRFRDRVAAAVRFRLEAVEDKELVRRGSTLFALPMYAGDGARLVWGTVDRIWDTLGDTARDYNWYTKRATLAGVYSATVLYWLGDDSDDNARTWAFLDRRVDDVMRIEKAKSQARENALLKPLVSGAEQALAWVKAPDRGPRTDMPGSWQGPR</sequence>
<dbReference type="InterPro" id="IPR012762">
    <property type="entry name" value="Ubiq_biosynth_COQ9"/>
</dbReference>
<keyword evidence="3" id="KW-0831">Ubiquinone biosynthesis</keyword>
<dbReference type="Gene3D" id="1.10.357.10">
    <property type="entry name" value="Tetracycline Repressor, domain 2"/>
    <property type="match status" value="1"/>
</dbReference>
<gene>
    <name evidence="8" type="ORF">DKT77_03830</name>
</gene>
<proteinExistence type="inferred from homology"/>
<dbReference type="NCBIfam" id="TIGR02396">
    <property type="entry name" value="diverge_rpsU"/>
    <property type="match status" value="1"/>
</dbReference>